<dbReference type="Proteomes" id="UP000639274">
    <property type="component" value="Chromosome"/>
</dbReference>
<name>A0A974XY11_9GAMM</name>
<dbReference type="KEGG" id="lsf:I8J32_014165"/>
<reference evidence="1 2" key="1">
    <citation type="submission" date="2021-03" db="EMBL/GenBank/DDBJ databases">
        <title>Lysobacter sp. nov. isolated from soil of gangwondo yeongwol, south Korea.</title>
        <authorList>
            <person name="Kim K.R."/>
            <person name="Kim K.H."/>
            <person name="Jeon C.O."/>
        </authorList>
    </citation>
    <scope>NUCLEOTIDE SEQUENCE [LARGE SCALE GENOMIC DNA]</scope>
    <source>
        <strain evidence="1 2">R19</strain>
    </source>
</reference>
<gene>
    <name evidence="1" type="ORF">I8J32_014165</name>
</gene>
<proteinExistence type="predicted"/>
<dbReference type="RefSeq" id="WP_200615709.1">
    <property type="nucleotide sequence ID" value="NZ_CP071518.1"/>
</dbReference>
<accession>A0A974XY11</accession>
<protein>
    <submittedName>
        <fullName evidence="1">Uncharacterized protein</fullName>
    </submittedName>
</protein>
<sequence>MKPQIAMFKFTLGTGQSIGPVALQTLWIRACQSPDVSVGRQPARFGAEDRPTYALYASQHLEDLPQIELRLRRLLEESKLRFSLVPMHR</sequence>
<evidence type="ECO:0000313" key="2">
    <source>
        <dbReference type="Proteomes" id="UP000639274"/>
    </source>
</evidence>
<keyword evidence="2" id="KW-1185">Reference proteome</keyword>
<dbReference type="EMBL" id="CP071518">
    <property type="protein sequence ID" value="QSX77856.1"/>
    <property type="molecule type" value="Genomic_DNA"/>
</dbReference>
<organism evidence="1 2">
    <name type="scientific">Agrilutibacter solisilvae</name>
    <dbReference type="NCBI Taxonomy" id="2763317"/>
    <lineage>
        <taxon>Bacteria</taxon>
        <taxon>Pseudomonadati</taxon>
        <taxon>Pseudomonadota</taxon>
        <taxon>Gammaproteobacteria</taxon>
        <taxon>Lysobacterales</taxon>
        <taxon>Lysobacteraceae</taxon>
        <taxon>Agrilutibacter</taxon>
    </lineage>
</organism>
<dbReference type="AlphaFoldDB" id="A0A974XY11"/>
<evidence type="ECO:0000313" key="1">
    <source>
        <dbReference type="EMBL" id="QSX77856.1"/>
    </source>
</evidence>